<reference evidence="1 2" key="1">
    <citation type="submission" date="2013-12" db="EMBL/GenBank/DDBJ databases">
        <title>A Varibaculum cambriense genome reconstructed from a premature infant gut community with otherwise low bacterial novelty that shifts toward anaerobic metabolism during the third week of life.</title>
        <authorList>
            <person name="Brown C.T."/>
            <person name="Sharon I."/>
            <person name="Thomas B.C."/>
            <person name="Castelle C.J."/>
            <person name="Morowitz M.J."/>
            <person name="Banfield J.F."/>
        </authorList>
    </citation>
    <scope>NUCLEOTIDE SEQUENCE [LARGE SCALE GENOMIC DNA]</scope>
    <source>
        <strain evidence="2">DORA_11</strain>
    </source>
</reference>
<feature type="non-terminal residue" evidence="1">
    <location>
        <position position="1"/>
    </location>
</feature>
<dbReference type="EMBL" id="AZMJ01000428">
    <property type="protein sequence ID" value="ETI99708.1"/>
    <property type="molecule type" value="Genomic_DNA"/>
</dbReference>
<dbReference type="GO" id="GO:0004386">
    <property type="term" value="F:helicase activity"/>
    <property type="evidence" value="ECO:0007669"/>
    <property type="project" value="UniProtKB-KW"/>
</dbReference>
<keyword evidence="1" id="KW-0547">Nucleotide-binding</keyword>
<keyword evidence="1" id="KW-0347">Helicase</keyword>
<proteinExistence type="predicted"/>
<evidence type="ECO:0000313" key="2">
    <source>
        <dbReference type="Proteomes" id="UP000018855"/>
    </source>
</evidence>
<sequence length="206" mass="23845">FKSVKNERVINLAKYLEANHINVYSPRSDMFFERNEIKIALGIMMLLFPMYVQGLEQNTYQFLRPELKAYYISCIKLATSFLNKPEHLSFKKWIYNHGNAHISLEGSTDYTYSGLLYQMFEYEPFKSILSIDLTAGVVDVRPARNLALLSQVIGKYEYLHKIDVLSTKSINKNTEILFNLYIRLLYEGGISEYEDDAEYAPSGCVS</sequence>
<protein>
    <submittedName>
        <fullName evidence="1">DNA helicase II</fullName>
    </submittedName>
</protein>
<keyword evidence="1" id="KW-0067">ATP-binding</keyword>
<dbReference type="AlphaFoldDB" id="W1V6U7"/>
<comment type="caution">
    <text evidence="1">The sequence shown here is derived from an EMBL/GenBank/DDBJ whole genome shotgun (WGS) entry which is preliminary data.</text>
</comment>
<organism evidence="1 2">
    <name type="scientific">Veillonella dispar DORA_11</name>
    <dbReference type="NCBI Taxonomy" id="1403949"/>
    <lineage>
        <taxon>Bacteria</taxon>
        <taxon>Bacillati</taxon>
        <taxon>Bacillota</taxon>
        <taxon>Negativicutes</taxon>
        <taxon>Veillonellales</taxon>
        <taxon>Veillonellaceae</taxon>
        <taxon>Veillonella</taxon>
    </lineage>
</organism>
<dbReference type="Proteomes" id="UP000018855">
    <property type="component" value="Unassembled WGS sequence"/>
</dbReference>
<accession>W1V6U7</accession>
<evidence type="ECO:0000313" key="1">
    <source>
        <dbReference type="EMBL" id="ETI99708.1"/>
    </source>
</evidence>
<gene>
    <name evidence="1" type="ORF">Q619_VDC00428G0001</name>
</gene>
<name>W1V6U7_9FIRM</name>
<feature type="non-terminal residue" evidence="1">
    <location>
        <position position="206"/>
    </location>
</feature>
<keyword evidence="1" id="KW-0378">Hydrolase</keyword>